<proteinExistence type="predicted"/>
<dbReference type="EMBL" id="MN740866">
    <property type="protein sequence ID" value="QHU15541.1"/>
    <property type="molecule type" value="Genomic_DNA"/>
</dbReference>
<accession>A0A6C0KED0</accession>
<reference evidence="1" key="1">
    <citation type="journal article" date="2020" name="Nature">
        <title>Giant virus diversity and host interactions through global metagenomics.</title>
        <authorList>
            <person name="Schulz F."/>
            <person name="Roux S."/>
            <person name="Paez-Espino D."/>
            <person name="Jungbluth S."/>
            <person name="Walsh D.A."/>
            <person name="Denef V.J."/>
            <person name="McMahon K.D."/>
            <person name="Konstantinidis K.T."/>
            <person name="Eloe-Fadrosh E.A."/>
            <person name="Kyrpides N.C."/>
            <person name="Woyke T."/>
        </authorList>
    </citation>
    <scope>NUCLEOTIDE SEQUENCE</scope>
    <source>
        <strain evidence="1">GVMAG-S-3300002307-41</strain>
    </source>
</reference>
<dbReference type="AlphaFoldDB" id="A0A6C0KED0"/>
<sequence length="82" mass="9359">MKNWAFVAVIVALAVIWYVMKPREGFAAEFVDRSSEQKTDKTRTSSFAQETNHFKMMTQDVPPVDGIETPFRVNAFNSFVPV</sequence>
<evidence type="ECO:0000313" key="1">
    <source>
        <dbReference type="EMBL" id="QHU15541.1"/>
    </source>
</evidence>
<name>A0A6C0KED0_9ZZZZ</name>
<organism evidence="1">
    <name type="scientific">viral metagenome</name>
    <dbReference type="NCBI Taxonomy" id="1070528"/>
    <lineage>
        <taxon>unclassified sequences</taxon>
        <taxon>metagenomes</taxon>
        <taxon>organismal metagenomes</taxon>
    </lineage>
</organism>
<protein>
    <submittedName>
        <fullName evidence="1">Uncharacterized protein</fullName>
    </submittedName>
</protein>